<comment type="caution">
    <text evidence="4">The sequence shown here is derived from an EMBL/GenBank/DDBJ whole genome shotgun (WGS) entry which is preliminary data.</text>
</comment>
<protein>
    <recommendedName>
        <fullName evidence="1">Mitochondrial import inner membrane translocase subunit</fullName>
    </recommendedName>
</protein>
<evidence type="ECO:0000313" key="5">
    <source>
        <dbReference type="Proteomes" id="UP001295684"/>
    </source>
</evidence>
<dbReference type="InterPro" id="IPR004217">
    <property type="entry name" value="Tim10-like"/>
</dbReference>
<dbReference type="Gene3D" id="1.10.287.810">
    <property type="entry name" value="Mitochondrial import inner membrane translocase subunit tim13 like domains"/>
    <property type="match status" value="1"/>
</dbReference>
<keyword evidence="1" id="KW-0653">Protein transport</keyword>
<dbReference type="AlphaFoldDB" id="A0AAD1Y9G2"/>
<keyword evidence="1" id="KW-0999">Mitochondrion inner membrane</keyword>
<reference evidence="4" key="1">
    <citation type="submission" date="2023-07" db="EMBL/GenBank/DDBJ databases">
        <authorList>
            <consortium name="AG Swart"/>
            <person name="Singh M."/>
            <person name="Singh A."/>
            <person name="Seah K."/>
            <person name="Emmerich C."/>
        </authorList>
    </citation>
    <scope>NUCLEOTIDE SEQUENCE</scope>
    <source>
        <strain evidence="4">DP1</strain>
    </source>
</reference>
<organism evidence="4 5">
    <name type="scientific">Euplotes crassus</name>
    <dbReference type="NCBI Taxonomy" id="5936"/>
    <lineage>
        <taxon>Eukaryota</taxon>
        <taxon>Sar</taxon>
        <taxon>Alveolata</taxon>
        <taxon>Ciliophora</taxon>
        <taxon>Intramacronucleata</taxon>
        <taxon>Spirotrichea</taxon>
        <taxon>Hypotrichia</taxon>
        <taxon>Euplotida</taxon>
        <taxon>Euplotidae</taxon>
        <taxon>Moneuplotes</taxon>
    </lineage>
</organism>
<comment type="similarity">
    <text evidence="1">Belongs to the small Tim family.</text>
</comment>
<dbReference type="GO" id="GO:0015031">
    <property type="term" value="P:protein transport"/>
    <property type="evidence" value="ECO:0007669"/>
    <property type="project" value="UniProtKB-KW"/>
</dbReference>
<feature type="compositionally biased region" description="Basic and acidic residues" evidence="2">
    <location>
        <begin position="56"/>
        <end position="83"/>
    </location>
</feature>
<keyword evidence="1" id="KW-1015">Disulfide bond</keyword>
<evidence type="ECO:0000313" key="4">
    <source>
        <dbReference type="EMBL" id="CAI2385487.1"/>
    </source>
</evidence>
<feature type="region of interest" description="Disordered" evidence="2">
    <location>
        <begin position="49"/>
        <end position="83"/>
    </location>
</feature>
<keyword evidence="1" id="KW-0143">Chaperone</keyword>
<feature type="domain" description="Tim10-like" evidence="3">
    <location>
        <begin position="1"/>
        <end position="32"/>
    </location>
</feature>
<sequence>MASTCYQKCMDSRETSISSSEKKCIKNCLKAMQFSHYKMFEILQKKNEEFEQEQENQEKEKQQKQNEDKLQQEKEYKKEWLKI</sequence>
<comment type="subcellular location">
    <subcellularLocation>
        <location evidence="1">Mitochondrion inner membrane</location>
        <topology evidence="1">Peripheral membrane protein</topology>
        <orientation evidence="1">Intermembrane side</orientation>
    </subcellularLocation>
</comment>
<dbReference type="Pfam" id="PF02953">
    <property type="entry name" value="zf-Tim10_DDP"/>
    <property type="match status" value="1"/>
</dbReference>
<keyword evidence="1" id="KW-0811">Translocation</keyword>
<proteinExistence type="inferred from homology"/>
<dbReference type="SUPFAM" id="SSF144122">
    <property type="entry name" value="Tim10-like"/>
    <property type="match status" value="1"/>
</dbReference>
<evidence type="ECO:0000256" key="1">
    <source>
        <dbReference type="RuleBase" id="RU367043"/>
    </source>
</evidence>
<name>A0AAD1Y9G2_EUPCR</name>
<evidence type="ECO:0000256" key="2">
    <source>
        <dbReference type="SAM" id="MobiDB-lite"/>
    </source>
</evidence>
<accession>A0AAD1Y9G2</accession>
<dbReference type="EMBL" id="CAMPGE010027904">
    <property type="protein sequence ID" value="CAI2385487.1"/>
    <property type="molecule type" value="Genomic_DNA"/>
</dbReference>
<comment type="domain">
    <text evidence="1">The twin CX3C motif contains 4 conserved Cys residues that form 2 disulfide bonds in the mitochondrial intermembrane space.</text>
</comment>
<keyword evidence="5" id="KW-1185">Reference proteome</keyword>
<gene>
    <name evidence="4" type="ORF">ECRASSUSDP1_LOCUS27053</name>
</gene>
<dbReference type="Proteomes" id="UP001295684">
    <property type="component" value="Unassembled WGS sequence"/>
</dbReference>
<keyword evidence="1" id="KW-0472">Membrane</keyword>
<keyword evidence="1" id="KW-0496">Mitochondrion</keyword>
<comment type="function">
    <text evidence="1">Mitochondrial intermembrane chaperone that participates in the import and insertion of some multi-pass transmembrane proteins into the mitochondrial inner membrane. Also required for the transfer of beta-barrel precursors from the TOM complex to the sorting and assembly machinery (SAM complex) of the outer membrane. Acts as a chaperone-like protein that protects the hydrophobic precursors from aggregation and guide them through the mitochondrial intermembrane space.</text>
</comment>
<comment type="subunit">
    <text evidence="1">Heterohexamer.</text>
</comment>
<dbReference type="InterPro" id="IPR035427">
    <property type="entry name" value="Tim10-like_dom_sf"/>
</dbReference>
<keyword evidence="1" id="KW-0813">Transport</keyword>
<dbReference type="GO" id="GO:0005743">
    <property type="term" value="C:mitochondrial inner membrane"/>
    <property type="evidence" value="ECO:0007669"/>
    <property type="project" value="UniProtKB-SubCell"/>
</dbReference>
<evidence type="ECO:0000259" key="3">
    <source>
        <dbReference type="Pfam" id="PF02953"/>
    </source>
</evidence>